<dbReference type="PANTHER" id="PTHR46532">
    <property type="entry name" value="MALE FERTILITY FACTOR KL5"/>
    <property type="match status" value="1"/>
</dbReference>
<dbReference type="EMBL" id="ML010332">
    <property type="protein sequence ID" value="RKO96124.1"/>
    <property type="molecule type" value="Genomic_DNA"/>
</dbReference>
<reference evidence="4" key="1">
    <citation type="journal article" date="2018" name="Nat. Microbiol.">
        <title>Leveraging single-cell genomics to expand the fungal tree of life.</title>
        <authorList>
            <person name="Ahrendt S.R."/>
            <person name="Quandt C.A."/>
            <person name="Ciobanu D."/>
            <person name="Clum A."/>
            <person name="Salamov A."/>
            <person name="Andreopoulos B."/>
            <person name="Cheng J.F."/>
            <person name="Woyke T."/>
            <person name="Pelin A."/>
            <person name="Henrissat B."/>
            <person name="Reynolds N.K."/>
            <person name="Benny G.L."/>
            <person name="Smith M.E."/>
            <person name="James T.Y."/>
            <person name="Grigoriev I.V."/>
        </authorList>
    </citation>
    <scope>NUCLEOTIDE SEQUENCE [LARGE SCALE GENOMIC DNA]</scope>
    <source>
        <strain evidence="4">ATCC 52028</strain>
    </source>
</reference>
<accession>A0A4P9WSJ2</accession>
<evidence type="ECO:0000313" key="4">
    <source>
        <dbReference type="Proteomes" id="UP000268535"/>
    </source>
</evidence>
<name>A0A4P9WSJ2_9FUNG</name>
<evidence type="ECO:0000256" key="1">
    <source>
        <dbReference type="SAM" id="MobiDB-lite"/>
    </source>
</evidence>
<dbReference type="GO" id="GO:0051959">
    <property type="term" value="F:dynein light intermediate chain binding"/>
    <property type="evidence" value="ECO:0007669"/>
    <property type="project" value="InterPro"/>
</dbReference>
<evidence type="ECO:0000313" key="3">
    <source>
        <dbReference type="EMBL" id="RKO96124.1"/>
    </source>
</evidence>
<dbReference type="PANTHER" id="PTHR46532:SF11">
    <property type="entry name" value="DYNEIN AXONEMAL HEAVY CHAIN 12"/>
    <property type="match status" value="1"/>
</dbReference>
<protein>
    <recommendedName>
        <fullName evidence="2">Dynein heavy chain tail domain-containing protein</fullName>
    </recommendedName>
</protein>
<dbReference type="InterPro" id="IPR013594">
    <property type="entry name" value="Dynein_heavy_tail"/>
</dbReference>
<feature type="region of interest" description="Disordered" evidence="1">
    <location>
        <begin position="539"/>
        <end position="574"/>
    </location>
</feature>
<dbReference type="GO" id="GO:0045505">
    <property type="term" value="F:dynein intermediate chain binding"/>
    <property type="evidence" value="ECO:0007669"/>
    <property type="project" value="InterPro"/>
</dbReference>
<evidence type="ECO:0000259" key="2">
    <source>
        <dbReference type="Pfam" id="PF08385"/>
    </source>
</evidence>
<dbReference type="GO" id="GO:0005858">
    <property type="term" value="C:axonemal dynein complex"/>
    <property type="evidence" value="ECO:0007669"/>
    <property type="project" value="TreeGrafter"/>
</dbReference>
<dbReference type="Proteomes" id="UP000268535">
    <property type="component" value="Unassembled WGS sequence"/>
</dbReference>
<gene>
    <name evidence="3" type="ORF">CAUPRSCDRAFT_12174</name>
</gene>
<proteinExistence type="predicted"/>
<dbReference type="GO" id="GO:0007018">
    <property type="term" value="P:microtubule-based movement"/>
    <property type="evidence" value="ECO:0007669"/>
    <property type="project" value="InterPro"/>
</dbReference>
<sequence>MSQAKTLLEAWNRAYLQVRERIEQSGRDQRWEFDRRPLFDQTNCMAQRCGDLREVTIVLEQFHSIFGQELKAVTGESHHINEVLKRVDALVLPFQQTPVDVWNKNESQITWDQLMSRFREQVGQIEEMAKQFIDRSFMKLRSAEGAFDLLANIGTIGSRESINSQLMSKWGEILNQFNQELDQVAAIFDEHQAAPPLEKNQPPVAGAIRWSRSLFYRIRQTVIRFGTLPEMLSSEHGRVATKNYLTLAKRMREYERVLHADWCRSVDSLAISCMKSHILILESQVLAATHAASPESGAMANGQSVDGFHVLIAQGESKAVESAANAAATLAALKDDGDANRNNVFHENAEYEKLLVNFRAEMHHITKEAKYLEPMGFAVPESALNLALQQEKFYVLVENLEEMLAQYHDVLANLEASERKLLAGHIAALKRTIKPGVTRLNWNSLGIQEFTKRCLVEIGKFSSMVNQIRKNSSTIQQTVEQIARTHLFKRANAASRSKSIETTKRITGTGDAPLVAAAATGDPDARCLSALSPSPLSLALARSPATRPSRRYQRRPAPLLRSLPEQVARRDRVA</sequence>
<dbReference type="Pfam" id="PF08385">
    <property type="entry name" value="DHC_N1"/>
    <property type="match status" value="1"/>
</dbReference>
<dbReference type="AlphaFoldDB" id="A0A4P9WSJ2"/>
<feature type="domain" description="Dynein heavy chain tail" evidence="2">
    <location>
        <begin position="1"/>
        <end position="450"/>
    </location>
</feature>
<organism evidence="3 4">
    <name type="scientific">Caulochytrium protostelioides</name>
    <dbReference type="NCBI Taxonomy" id="1555241"/>
    <lineage>
        <taxon>Eukaryota</taxon>
        <taxon>Fungi</taxon>
        <taxon>Fungi incertae sedis</taxon>
        <taxon>Chytridiomycota</taxon>
        <taxon>Chytridiomycota incertae sedis</taxon>
        <taxon>Chytridiomycetes</taxon>
        <taxon>Caulochytriales</taxon>
        <taxon>Caulochytriaceae</taxon>
        <taxon>Caulochytrium</taxon>
    </lineage>
</organism>
<dbReference type="InterPro" id="IPR026983">
    <property type="entry name" value="DHC"/>
</dbReference>